<protein>
    <submittedName>
        <fullName evidence="2">NAD(P)H-binding protein</fullName>
    </submittedName>
</protein>
<dbReference type="PANTHER" id="PTHR43162">
    <property type="match status" value="1"/>
</dbReference>
<organism evidence="2 3">
    <name type="scientific">Nocardiopsis alba</name>
    <dbReference type="NCBI Taxonomy" id="53437"/>
    <lineage>
        <taxon>Bacteria</taxon>
        <taxon>Bacillati</taxon>
        <taxon>Actinomycetota</taxon>
        <taxon>Actinomycetes</taxon>
        <taxon>Streptosporangiales</taxon>
        <taxon>Nocardiopsidaceae</taxon>
        <taxon>Nocardiopsis</taxon>
    </lineage>
</organism>
<evidence type="ECO:0000313" key="3">
    <source>
        <dbReference type="Proteomes" id="UP001585053"/>
    </source>
</evidence>
<evidence type="ECO:0000313" key="2">
    <source>
        <dbReference type="EMBL" id="MFB8766627.1"/>
    </source>
</evidence>
<reference evidence="2 3" key="1">
    <citation type="submission" date="2024-01" db="EMBL/GenBank/DDBJ databases">
        <title>Genome mining of biosynthetic gene clusters to explore secondary metabolites of Streptomyces sp.</title>
        <authorList>
            <person name="Baig A."/>
            <person name="Ajitkumar Shintre N."/>
            <person name="Kumar H."/>
            <person name="Anbarasu A."/>
            <person name="Ramaiah S."/>
        </authorList>
    </citation>
    <scope>NUCLEOTIDE SEQUENCE [LARGE SCALE GENOMIC DNA]</scope>
    <source>
        <strain evidence="2 3">A01</strain>
    </source>
</reference>
<dbReference type="RefSeq" id="WP_357224169.1">
    <property type="nucleotide sequence ID" value="NZ_JAYMRS010000001.1"/>
</dbReference>
<sequence>MTSRNARTPILVVGAAGTTGRRVTRMLGERGHETRPASRSSEWRFDWNDTDTWDRVLKGAGSMYLVQYDPEPLAPAFIERAVEHGVERVVLLSGRGIDDPDYLPEFFGNGEVTLGKGEEAVRASGAEWTILRPGWFAQNLGEGMFGEDVRSGRVALPFGRGRVSWIDAEDIAAVAVAALTEEGHHGRTYELSGPAALDPEETFAEISRAAGRSVEYAPVSVEEFVELRVGRGWSAEDARTFATLLSPIRRGKDEALSDGVRRALGREARSFAEFARDAAASGVWKA</sequence>
<keyword evidence="3" id="KW-1185">Reference proteome</keyword>
<gene>
    <name evidence="2" type="ORF">VSQ78_02860</name>
</gene>
<dbReference type="PANTHER" id="PTHR43162:SF1">
    <property type="entry name" value="PRESTALK A DIFFERENTIATION PROTEIN A"/>
    <property type="match status" value="1"/>
</dbReference>
<proteinExistence type="predicted"/>
<dbReference type="InterPro" id="IPR036291">
    <property type="entry name" value="NAD(P)-bd_dom_sf"/>
</dbReference>
<dbReference type="Proteomes" id="UP001585053">
    <property type="component" value="Unassembled WGS sequence"/>
</dbReference>
<name>A0ABV5DPX0_9ACTN</name>
<dbReference type="EMBL" id="JAYMRS010000001">
    <property type="protein sequence ID" value="MFB8766627.1"/>
    <property type="molecule type" value="Genomic_DNA"/>
</dbReference>
<dbReference type="SUPFAM" id="SSF51735">
    <property type="entry name" value="NAD(P)-binding Rossmann-fold domains"/>
    <property type="match status" value="1"/>
</dbReference>
<dbReference type="Gene3D" id="3.90.25.10">
    <property type="entry name" value="UDP-galactose 4-epimerase, domain 1"/>
    <property type="match status" value="1"/>
</dbReference>
<evidence type="ECO:0000259" key="1">
    <source>
        <dbReference type="Pfam" id="PF13460"/>
    </source>
</evidence>
<dbReference type="Pfam" id="PF13460">
    <property type="entry name" value="NAD_binding_10"/>
    <property type="match status" value="1"/>
</dbReference>
<comment type="caution">
    <text evidence="2">The sequence shown here is derived from an EMBL/GenBank/DDBJ whole genome shotgun (WGS) entry which is preliminary data.</text>
</comment>
<dbReference type="InterPro" id="IPR016040">
    <property type="entry name" value="NAD(P)-bd_dom"/>
</dbReference>
<dbReference type="Gene3D" id="3.40.50.720">
    <property type="entry name" value="NAD(P)-binding Rossmann-like Domain"/>
    <property type="match status" value="1"/>
</dbReference>
<accession>A0ABV5DPX0</accession>
<feature type="domain" description="NAD(P)-binding" evidence="1">
    <location>
        <begin position="14"/>
        <end position="181"/>
    </location>
</feature>
<dbReference type="InterPro" id="IPR051604">
    <property type="entry name" value="Ergot_Alk_Oxidoreductase"/>
</dbReference>